<dbReference type="InterPro" id="IPR036291">
    <property type="entry name" value="NAD(P)-bd_dom_sf"/>
</dbReference>
<accession>A0ABT1REJ6</accession>
<dbReference type="InterPro" id="IPR052515">
    <property type="entry name" value="Gfo/Idh/MocA_Oxidoreductase"/>
</dbReference>
<dbReference type="InterPro" id="IPR000683">
    <property type="entry name" value="Gfo/Idh/MocA-like_OxRdtase_N"/>
</dbReference>
<sequence length="355" mass="37622">MQQDRLRTALVGCGAFANAALLPAMRMADIDIVAVCDPDAARAEATMRAAGAGACYADMSAMLAAETVDAVVMAVGPTIYPTLAVQAFAHGVHVFVEKPPAITLAEGEAMALAARKAGRQLIVGFMKRFATGYRMAKDISDTADFGAVQMVSARITSGVWTPAWSKTLTPFSFVLDHSVHFLDLMRFFGGPVDWVSAVKTQASDERFGFAVLLGYASGAAGLLEISNYESRGVPNERVQITGSKGASVTVENVTRVTYTRDAEPMVPGRAFSPERERLIWEPNMTNISGENASLVHMGYVGEMRNLAAGLAAGSAVTPSIEDGIAALALAHAVVESDGRRINLQNAGEFQHVAVH</sequence>
<evidence type="ECO:0000259" key="2">
    <source>
        <dbReference type="Pfam" id="PF02894"/>
    </source>
</evidence>
<organism evidence="3 4">
    <name type="scientific">Shinella lacus</name>
    <dbReference type="NCBI Taxonomy" id="2654216"/>
    <lineage>
        <taxon>Bacteria</taxon>
        <taxon>Pseudomonadati</taxon>
        <taxon>Pseudomonadota</taxon>
        <taxon>Alphaproteobacteria</taxon>
        <taxon>Hyphomicrobiales</taxon>
        <taxon>Rhizobiaceae</taxon>
        <taxon>Shinella</taxon>
    </lineage>
</organism>
<dbReference type="EMBL" id="WHSB02000013">
    <property type="protein sequence ID" value="MCQ4633514.1"/>
    <property type="molecule type" value="Genomic_DNA"/>
</dbReference>
<gene>
    <name evidence="3" type="ORF">GB927_025980</name>
</gene>
<dbReference type="PANTHER" id="PTHR43249:SF1">
    <property type="entry name" value="D-GLUCOSIDE 3-DEHYDROGENASE"/>
    <property type="match status" value="1"/>
</dbReference>
<dbReference type="Pfam" id="PF01408">
    <property type="entry name" value="GFO_IDH_MocA"/>
    <property type="match status" value="1"/>
</dbReference>
<dbReference type="PANTHER" id="PTHR43249">
    <property type="entry name" value="UDP-N-ACETYL-2-AMINO-2-DEOXY-D-GLUCURONATE OXIDASE"/>
    <property type="match status" value="1"/>
</dbReference>
<evidence type="ECO:0000313" key="4">
    <source>
        <dbReference type="Proteomes" id="UP000996601"/>
    </source>
</evidence>
<name>A0ABT1REJ6_9HYPH</name>
<feature type="domain" description="Gfo/Idh/MocA-like oxidoreductase C-terminal" evidence="2">
    <location>
        <begin position="144"/>
        <end position="339"/>
    </location>
</feature>
<dbReference type="Gene3D" id="3.40.50.720">
    <property type="entry name" value="NAD(P)-binding Rossmann-like Domain"/>
    <property type="match status" value="1"/>
</dbReference>
<feature type="domain" description="Gfo/Idh/MocA-like oxidoreductase N-terminal" evidence="1">
    <location>
        <begin position="7"/>
        <end position="125"/>
    </location>
</feature>
<dbReference type="SUPFAM" id="SSF55347">
    <property type="entry name" value="Glyceraldehyde-3-phosphate dehydrogenase-like, C-terminal domain"/>
    <property type="match status" value="1"/>
</dbReference>
<dbReference type="Pfam" id="PF02894">
    <property type="entry name" value="GFO_IDH_MocA_C"/>
    <property type="match status" value="1"/>
</dbReference>
<dbReference type="RefSeq" id="WP_256120131.1">
    <property type="nucleotide sequence ID" value="NZ_WHSB02000013.1"/>
</dbReference>
<proteinExistence type="predicted"/>
<dbReference type="Gene3D" id="3.30.360.10">
    <property type="entry name" value="Dihydrodipicolinate Reductase, domain 2"/>
    <property type="match status" value="1"/>
</dbReference>
<dbReference type="Proteomes" id="UP000996601">
    <property type="component" value="Unassembled WGS sequence"/>
</dbReference>
<dbReference type="InterPro" id="IPR004104">
    <property type="entry name" value="Gfo/Idh/MocA-like_OxRdtase_C"/>
</dbReference>
<dbReference type="SUPFAM" id="SSF51735">
    <property type="entry name" value="NAD(P)-binding Rossmann-fold domains"/>
    <property type="match status" value="1"/>
</dbReference>
<comment type="caution">
    <text evidence="3">The sequence shown here is derived from an EMBL/GenBank/DDBJ whole genome shotgun (WGS) entry which is preliminary data.</text>
</comment>
<evidence type="ECO:0000259" key="1">
    <source>
        <dbReference type="Pfam" id="PF01408"/>
    </source>
</evidence>
<protein>
    <submittedName>
        <fullName evidence="3">Gfo/Idh/MocA family oxidoreductase</fullName>
    </submittedName>
</protein>
<keyword evidence="4" id="KW-1185">Reference proteome</keyword>
<evidence type="ECO:0000313" key="3">
    <source>
        <dbReference type="EMBL" id="MCQ4633514.1"/>
    </source>
</evidence>
<reference evidence="3" key="1">
    <citation type="submission" date="2021-07" db="EMBL/GenBank/DDBJ databases">
        <title>Shinella sp. nov., a novel member of the genus Shinella from water.</title>
        <authorList>
            <person name="Deng Y."/>
        </authorList>
    </citation>
    <scope>NUCLEOTIDE SEQUENCE</scope>
    <source>
        <strain evidence="3">CPCC 100929</strain>
    </source>
</reference>